<dbReference type="Pfam" id="PF00005">
    <property type="entry name" value="ABC_tran"/>
    <property type="match status" value="2"/>
</dbReference>
<feature type="transmembrane region" description="Helical" evidence="9">
    <location>
        <begin position="1306"/>
        <end position="1328"/>
    </location>
</feature>
<keyword evidence="2" id="KW-0813">Transport</keyword>
<dbReference type="Pfam" id="PF01061">
    <property type="entry name" value="ABC2_membrane"/>
    <property type="match status" value="2"/>
</dbReference>
<dbReference type="InterPro" id="IPR027417">
    <property type="entry name" value="P-loop_NTPase"/>
</dbReference>
<feature type="region of interest" description="Disordered" evidence="8">
    <location>
        <begin position="27"/>
        <end position="72"/>
    </location>
</feature>
<feature type="domain" description="ABC transporter" evidence="10">
    <location>
        <begin position="122"/>
        <end position="392"/>
    </location>
</feature>
<evidence type="ECO:0000256" key="5">
    <source>
        <dbReference type="ARBA" id="ARBA00022840"/>
    </source>
</evidence>
<dbReference type="PROSITE" id="PS00211">
    <property type="entry name" value="ABC_TRANSPORTER_1"/>
    <property type="match status" value="1"/>
</dbReference>
<dbReference type="Gene3D" id="3.40.50.300">
    <property type="entry name" value="P-loop containing nucleotide triphosphate hydrolases"/>
    <property type="match status" value="2"/>
</dbReference>
<keyword evidence="4" id="KW-0547">Nucleotide-binding</keyword>
<gene>
    <name evidence="11" type="ORF">FCC1311_100032</name>
</gene>
<keyword evidence="6 9" id="KW-1133">Transmembrane helix</keyword>
<dbReference type="InterPro" id="IPR003439">
    <property type="entry name" value="ABC_transporter-like_ATP-bd"/>
</dbReference>
<keyword evidence="5" id="KW-0067">ATP-binding</keyword>
<feature type="transmembrane region" description="Helical" evidence="9">
    <location>
        <begin position="481"/>
        <end position="503"/>
    </location>
</feature>
<dbReference type="Pfam" id="PF19055">
    <property type="entry name" value="ABC2_membrane_7"/>
    <property type="match status" value="2"/>
</dbReference>
<feature type="transmembrane region" description="Helical" evidence="9">
    <location>
        <begin position="523"/>
        <end position="544"/>
    </location>
</feature>
<evidence type="ECO:0000256" key="8">
    <source>
        <dbReference type="SAM" id="MobiDB-lite"/>
    </source>
</evidence>
<evidence type="ECO:0000259" key="10">
    <source>
        <dbReference type="PROSITE" id="PS50893"/>
    </source>
</evidence>
<sequence length="1452" mass="159062">MLPPRKPSATEANSSWGSWLPTFAQWRTSSTEGDAGSSWLTKWWNGEDTEGGMEGRPHSTPREEQAESKSLRTSVVTDTSVYLHSEPSSVFEPFNGEPRLPITVSMTNVSFTAKVAHKDTNLRTVYTVFRDALRLCKRTETQDLHILNDISLSLQPGTSTLLLGAPGSGKSSLLHLLAGRLKTGRGTSFSGSITYNKVDQSNLEMTKVATLVGQIDEHLPLQTVREIFDFANCTMGSSQAFTRKSGKGIPKGSSEEDVRKALKFAVDDMLSLLGLSGAANTIIGNELFRGVSGGERKRTTLGEMLFGRHPLLLLDEITTGLDSATAFKVVQTLNAATRSMQSIAVISLLQPGPELVKLFDDIILMCEGLVIYHGPVRGVLKYFASLGFTCASGRSIGDFLADMTTPRRRRYFSGNSLPSTVELAEQWKRSAAADSASIQTGVTDTIPPFYRKGGSPYILDAMSDFKVVLRHVLKTYWGDKIVHIALLLRGILISALLGGLFFSLPTVSETAGDLTWISNRLSAVFFTFFLFSTTSFESLPFLIASRDVLHKQLDAKMLRPISYIFADNALMSVAIIPEVISVASIVFWMAEHVDREADDAMSVYGLVLAIGYALSFAVNSITRAIAYGSPDLVMAFLLHAMLIVGILYFFSGFFISEDTLPDWLVWLFWISPVSFAMRATGIVIFDSETFEDQGHLALELYEIRSNRNWVWIAIVYNVGVGLLAILVQWLLLRNKRFGNHRAHRAGGGPGWDEEEDMVIEEDLERSMSNGHDDRAAAAATALTASMPCPKVNFSFRDITYVVNPKSKTKRKKLLSNVSGHVTNGRMCAIIGATGAGKTTLLNQIALRTTSGERTGELLLHGRTVTDPRAFQRMLSFCEQEDHHCAFATVREATLFSARLRLPRDTEKSLMEATVDAILETLELSSIAHQMIGVKGHGGLSVGQFKRLTVAVELAANPAILFLDEPTSGLDATAAEVTMRAVRRVCEAGRTVLCTIHQPSREVFALFDDILLLQKGGRVAYHGPVSDLVAYFSRYEANTLSMPEGEFNPSLYALEVLELGQAVTQHAASMDGSSSSSSGSSSDGDEVYDQGAGAGVDWANLFHSSPEHAAILELIMADKSMAQTDGDAATESKANRELYVSTFVSTLAVWARWRTALWRTPEFSLGRFAALTILLLLFSLTLAQRTSLDSVAETQSYVGLIGFCLTLCCFLVALASLDIMSKMRAVYYREASNHMYSTLAHVTGSAMVDIVYLVISSLVAVAPLYLIVGLRSDVEGYVALVSIFFSSFVIFSFLAQLFVALMPNIRFAVLGLSLSVSVFVLFSGFFISAENAPEGFRWLFQVSPAFYMLEGLSQSQLWCNCVVDSAFNAIDDTCNGGQSCADVCDASLPGCNVLKVSLADGVYTRLNVWQFISTNFDYDGTAWEKNFGITFIFALVFKILEYISLRVFTHGKS</sequence>
<reference evidence="11 12" key="1">
    <citation type="submission" date="2017-12" db="EMBL/GenBank/DDBJ databases">
        <title>Sequencing, de novo assembly and annotation of complete genome of a new Thraustochytrid species, strain FCC1311.</title>
        <authorList>
            <person name="Sedici K."/>
            <person name="Godart F."/>
            <person name="Aiese Cigliano R."/>
            <person name="Sanseverino W."/>
            <person name="Barakat M."/>
            <person name="Ortet P."/>
            <person name="Marechal E."/>
            <person name="Cagnac O."/>
            <person name="Amato A."/>
        </authorList>
    </citation>
    <scope>NUCLEOTIDE SEQUENCE [LARGE SCALE GENOMIC DNA]</scope>
</reference>
<dbReference type="GO" id="GO:0016887">
    <property type="term" value="F:ATP hydrolysis activity"/>
    <property type="evidence" value="ECO:0007669"/>
    <property type="project" value="InterPro"/>
</dbReference>
<dbReference type="InterPro" id="IPR013525">
    <property type="entry name" value="ABC2_TM"/>
</dbReference>
<evidence type="ECO:0000256" key="1">
    <source>
        <dbReference type="ARBA" id="ARBA00004141"/>
    </source>
</evidence>
<feature type="transmembrane region" description="Helical" evidence="9">
    <location>
        <begin position="1276"/>
        <end position="1299"/>
    </location>
</feature>
<feature type="domain" description="ABC transporter" evidence="10">
    <location>
        <begin position="793"/>
        <end position="1040"/>
    </location>
</feature>
<dbReference type="Proteomes" id="UP000241890">
    <property type="component" value="Unassembled WGS sequence"/>
</dbReference>
<keyword evidence="7 9" id="KW-0472">Membrane</keyword>
<comment type="subcellular location">
    <subcellularLocation>
        <location evidence="1">Membrane</location>
        <topology evidence="1">Multi-pass membrane protein</topology>
    </subcellularLocation>
</comment>
<feature type="transmembrane region" description="Helical" evidence="9">
    <location>
        <begin position="565"/>
        <end position="589"/>
    </location>
</feature>
<feature type="transmembrane region" description="Helical" evidence="9">
    <location>
        <begin position="663"/>
        <end position="685"/>
    </location>
</feature>
<evidence type="ECO:0000313" key="12">
    <source>
        <dbReference type="Proteomes" id="UP000241890"/>
    </source>
</evidence>
<evidence type="ECO:0000313" key="11">
    <source>
        <dbReference type="EMBL" id="GBG33780.1"/>
    </source>
</evidence>
<proteinExistence type="predicted"/>
<dbReference type="GO" id="GO:0140359">
    <property type="term" value="F:ABC-type transporter activity"/>
    <property type="evidence" value="ECO:0007669"/>
    <property type="project" value="InterPro"/>
</dbReference>
<dbReference type="InterPro" id="IPR043926">
    <property type="entry name" value="ABCG_dom"/>
</dbReference>
<evidence type="ECO:0000256" key="3">
    <source>
        <dbReference type="ARBA" id="ARBA00022692"/>
    </source>
</evidence>
<evidence type="ECO:0000256" key="7">
    <source>
        <dbReference type="ARBA" id="ARBA00023136"/>
    </source>
</evidence>
<evidence type="ECO:0000256" key="9">
    <source>
        <dbReference type="SAM" id="Phobius"/>
    </source>
</evidence>
<feature type="transmembrane region" description="Helical" evidence="9">
    <location>
        <begin position="709"/>
        <end position="731"/>
    </location>
</feature>
<name>A0A2R5GSF7_9STRA</name>
<organism evidence="11 12">
    <name type="scientific">Hondaea fermentalgiana</name>
    <dbReference type="NCBI Taxonomy" id="2315210"/>
    <lineage>
        <taxon>Eukaryota</taxon>
        <taxon>Sar</taxon>
        <taxon>Stramenopiles</taxon>
        <taxon>Bigyra</taxon>
        <taxon>Labyrinthulomycetes</taxon>
        <taxon>Thraustochytrida</taxon>
        <taxon>Thraustochytriidae</taxon>
        <taxon>Hondaea</taxon>
    </lineage>
</organism>
<feature type="transmembrane region" description="Helical" evidence="9">
    <location>
        <begin position="1426"/>
        <end position="1447"/>
    </location>
</feature>
<feature type="transmembrane region" description="Helical" evidence="9">
    <location>
        <begin position="601"/>
        <end position="620"/>
    </location>
</feature>
<dbReference type="GO" id="GO:0016020">
    <property type="term" value="C:membrane"/>
    <property type="evidence" value="ECO:0007669"/>
    <property type="project" value="UniProtKB-SubCell"/>
</dbReference>
<feature type="transmembrane region" description="Helical" evidence="9">
    <location>
        <begin position="1195"/>
        <end position="1216"/>
    </location>
</feature>
<dbReference type="PROSITE" id="PS50893">
    <property type="entry name" value="ABC_TRANSPORTER_2"/>
    <property type="match status" value="2"/>
</dbReference>
<feature type="region of interest" description="Disordered" evidence="8">
    <location>
        <begin position="1067"/>
        <end position="1086"/>
    </location>
</feature>
<dbReference type="PANTHER" id="PTHR19241">
    <property type="entry name" value="ATP-BINDING CASSETTE TRANSPORTER"/>
    <property type="match status" value="1"/>
</dbReference>
<feature type="transmembrane region" description="Helical" evidence="9">
    <location>
        <begin position="1164"/>
        <end position="1183"/>
    </location>
</feature>
<dbReference type="EMBL" id="BEYU01000169">
    <property type="protein sequence ID" value="GBG33780.1"/>
    <property type="molecule type" value="Genomic_DNA"/>
</dbReference>
<protein>
    <submittedName>
        <fullName evidence="11">ABC transporter G family member 49</fullName>
    </submittedName>
</protein>
<evidence type="ECO:0000256" key="2">
    <source>
        <dbReference type="ARBA" id="ARBA00022448"/>
    </source>
</evidence>
<feature type="transmembrane region" description="Helical" evidence="9">
    <location>
        <begin position="1237"/>
        <end position="1264"/>
    </location>
</feature>
<evidence type="ECO:0000256" key="6">
    <source>
        <dbReference type="ARBA" id="ARBA00022989"/>
    </source>
</evidence>
<feature type="compositionally biased region" description="Basic and acidic residues" evidence="8">
    <location>
        <begin position="53"/>
        <end position="70"/>
    </location>
</feature>
<dbReference type="InterPro" id="IPR017871">
    <property type="entry name" value="ABC_transporter-like_CS"/>
</dbReference>
<accession>A0A2R5GSF7</accession>
<dbReference type="GO" id="GO:0005524">
    <property type="term" value="F:ATP binding"/>
    <property type="evidence" value="ECO:0007669"/>
    <property type="project" value="UniProtKB-KW"/>
</dbReference>
<evidence type="ECO:0000256" key="4">
    <source>
        <dbReference type="ARBA" id="ARBA00022741"/>
    </source>
</evidence>
<dbReference type="SMART" id="SM00382">
    <property type="entry name" value="AAA"/>
    <property type="match status" value="2"/>
</dbReference>
<dbReference type="InParanoid" id="A0A2R5GSF7"/>
<dbReference type="OrthoDB" id="66620at2759"/>
<dbReference type="InterPro" id="IPR003593">
    <property type="entry name" value="AAA+_ATPase"/>
</dbReference>
<keyword evidence="12" id="KW-1185">Reference proteome</keyword>
<keyword evidence="3 9" id="KW-0812">Transmembrane</keyword>
<feature type="compositionally biased region" description="Low complexity" evidence="8">
    <location>
        <begin position="1070"/>
        <end position="1081"/>
    </location>
</feature>
<dbReference type="SUPFAM" id="SSF52540">
    <property type="entry name" value="P-loop containing nucleoside triphosphate hydrolases"/>
    <property type="match status" value="2"/>
</dbReference>
<feature type="transmembrane region" description="Helical" evidence="9">
    <location>
        <begin position="632"/>
        <end position="651"/>
    </location>
</feature>
<comment type="caution">
    <text evidence="11">The sequence shown here is derived from an EMBL/GenBank/DDBJ whole genome shotgun (WGS) entry which is preliminary data.</text>
</comment>